<reference evidence="1" key="1">
    <citation type="submission" date="2023-04" db="EMBL/GenBank/DDBJ databases">
        <title>A chromosome-level genome assembly of the parasitoid wasp Eretmocerus hayati.</title>
        <authorList>
            <person name="Zhong Y."/>
            <person name="Liu S."/>
            <person name="Liu Y."/>
        </authorList>
    </citation>
    <scope>NUCLEOTIDE SEQUENCE</scope>
    <source>
        <strain evidence="1">ZJU_SS_LIU_2023</strain>
    </source>
</reference>
<evidence type="ECO:0000313" key="1">
    <source>
        <dbReference type="EMBL" id="KAJ8686509.1"/>
    </source>
</evidence>
<proteinExistence type="predicted"/>
<comment type="caution">
    <text evidence="1">The sequence shown here is derived from an EMBL/GenBank/DDBJ whole genome shotgun (WGS) entry which is preliminary data.</text>
</comment>
<keyword evidence="2" id="KW-1185">Reference proteome</keyword>
<evidence type="ECO:0000313" key="2">
    <source>
        <dbReference type="Proteomes" id="UP001239111"/>
    </source>
</evidence>
<name>A0ACC2PV43_9HYME</name>
<feature type="non-terminal residue" evidence="1">
    <location>
        <position position="386"/>
    </location>
</feature>
<gene>
    <name evidence="1" type="ORF">QAD02_022303</name>
</gene>
<dbReference type="Proteomes" id="UP001239111">
    <property type="component" value="Chromosome 1"/>
</dbReference>
<protein>
    <submittedName>
        <fullName evidence="1">Uncharacterized protein</fullName>
    </submittedName>
</protein>
<organism evidence="1 2">
    <name type="scientific">Eretmocerus hayati</name>
    <dbReference type="NCBI Taxonomy" id="131215"/>
    <lineage>
        <taxon>Eukaryota</taxon>
        <taxon>Metazoa</taxon>
        <taxon>Ecdysozoa</taxon>
        <taxon>Arthropoda</taxon>
        <taxon>Hexapoda</taxon>
        <taxon>Insecta</taxon>
        <taxon>Pterygota</taxon>
        <taxon>Neoptera</taxon>
        <taxon>Endopterygota</taxon>
        <taxon>Hymenoptera</taxon>
        <taxon>Apocrita</taxon>
        <taxon>Proctotrupomorpha</taxon>
        <taxon>Chalcidoidea</taxon>
        <taxon>Aphelinidae</taxon>
        <taxon>Aphelininae</taxon>
        <taxon>Eretmocerus</taxon>
    </lineage>
</organism>
<sequence>MNMDRPTINASCHEEALREYNESIFFNKLCLVASGLWPIEPDASAKQIRWRRIHQSLMYLSAVVLIIPEWIDMCYLFGKISPFFETLISNAFTLTIAIKYASFNFRKDVFEDVLEIMQSKWIEIMLRPNSEKNKRILRESSVRARRFGFCYISAICVAGTFFSIMPLINSQKPEHRDRQYPYFGRYIIDRDSDLIYVICYMSQMIAMAPIVVMTYAMDGIFIMTTYQFCAQLRILQNDLMELGKNGSNTRQDVIHLIKRHQEAIRYSQALQKVFSISGQQQLIACGLGICINGFNLIITLTAGNLSCLIFIACIPVYFFQILSVCQPGNEIIVHSQAIAVAIQQSSWNELDQVSVRHLSLMIRRSQKPLTIVVAKIYQLSLENFMR</sequence>
<dbReference type="EMBL" id="CM056741">
    <property type="protein sequence ID" value="KAJ8686509.1"/>
    <property type="molecule type" value="Genomic_DNA"/>
</dbReference>
<accession>A0ACC2PV43</accession>